<dbReference type="AlphaFoldDB" id="A0A4V5N073"/>
<dbReference type="Pfam" id="PF21780">
    <property type="entry name" value="DUF6875"/>
    <property type="match status" value="1"/>
</dbReference>
<dbReference type="InterPro" id="IPR049240">
    <property type="entry name" value="DUF6875"/>
</dbReference>
<reference evidence="2 3" key="1">
    <citation type="submission" date="2019-04" db="EMBL/GenBank/DDBJ databases">
        <title>Streptomyces oryziradicis sp. nov., a novel actinomycete isolated from rhizosphere soil of rice (Oryza sativa L.).</title>
        <authorList>
            <person name="Li C."/>
        </authorList>
    </citation>
    <scope>NUCLEOTIDE SEQUENCE [LARGE SCALE GENOMIC DNA]</scope>
    <source>
        <strain evidence="2 3">NEAU-C40</strain>
    </source>
</reference>
<protein>
    <recommendedName>
        <fullName evidence="1">DUF6875 domain-containing protein</fullName>
    </recommendedName>
</protein>
<dbReference type="OrthoDB" id="8420726at2"/>
<sequence length="79" mass="9062">MNSAVRAPVPVFAIRGIALHDIFFLSDRPHWFRKYRDPATDTTGVLSVASPRRSPPSVRRAWTSRATLRRVRRTKKFVG</sequence>
<gene>
    <name evidence="2" type="ORF">FCI23_15095</name>
</gene>
<accession>A0A4V5N073</accession>
<feature type="domain" description="DUF6875" evidence="1">
    <location>
        <begin position="4"/>
        <end position="37"/>
    </location>
</feature>
<evidence type="ECO:0000259" key="1">
    <source>
        <dbReference type="Pfam" id="PF21780"/>
    </source>
</evidence>
<proteinExistence type="predicted"/>
<dbReference type="EMBL" id="SUMC01000011">
    <property type="protein sequence ID" value="TKA10939.1"/>
    <property type="molecule type" value="Genomic_DNA"/>
</dbReference>
<name>A0A4V5N073_9ACTN</name>
<organism evidence="2 3">
    <name type="scientific">Actinacidiphila oryziradicis</name>
    <dbReference type="NCBI Taxonomy" id="2571141"/>
    <lineage>
        <taxon>Bacteria</taxon>
        <taxon>Bacillati</taxon>
        <taxon>Actinomycetota</taxon>
        <taxon>Actinomycetes</taxon>
        <taxon>Kitasatosporales</taxon>
        <taxon>Streptomycetaceae</taxon>
        <taxon>Actinacidiphila</taxon>
    </lineage>
</organism>
<comment type="caution">
    <text evidence="2">The sequence shown here is derived from an EMBL/GenBank/DDBJ whole genome shotgun (WGS) entry which is preliminary data.</text>
</comment>
<dbReference type="Proteomes" id="UP000305778">
    <property type="component" value="Unassembled WGS sequence"/>
</dbReference>
<dbReference type="RefSeq" id="WP_136724388.1">
    <property type="nucleotide sequence ID" value="NZ_SUMC01000011.1"/>
</dbReference>
<evidence type="ECO:0000313" key="3">
    <source>
        <dbReference type="Proteomes" id="UP000305778"/>
    </source>
</evidence>
<keyword evidence="3" id="KW-1185">Reference proteome</keyword>
<evidence type="ECO:0000313" key="2">
    <source>
        <dbReference type="EMBL" id="TKA10939.1"/>
    </source>
</evidence>